<dbReference type="GO" id="GO:0000906">
    <property type="term" value="F:6,7-dimethyl-8-ribityllumazine synthase activity"/>
    <property type="evidence" value="ECO:0007669"/>
    <property type="project" value="UniProtKB-EC"/>
</dbReference>
<dbReference type="InterPro" id="IPR002180">
    <property type="entry name" value="LS/RS"/>
</dbReference>
<dbReference type="GO" id="GO:0009231">
    <property type="term" value="P:riboflavin biosynthetic process"/>
    <property type="evidence" value="ECO:0007669"/>
    <property type="project" value="UniProtKB-UniPathway"/>
</dbReference>
<protein>
    <recommendedName>
        <fullName evidence="3">6,7-dimethyl-8-ribityllumazine synthase</fullName>
        <ecNumber evidence="3">2.5.1.78</ecNumber>
    </recommendedName>
</protein>
<keyword evidence="4" id="KW-0686">Riboflavin biosynthesis</keyword>
<sequence length="141" mass="15004">MPTSFQIAIVIGSFHRHQAKIMLESALDTAATHGLMVRDPVWVPGSMEKPLALKRLLLESSVDGAVVLGVIEQGQTAHGRVMGQAVINAILNLQLDLMKPIGVGILGPEIQPGQIQERLVPYARDAVLAVHAMLGSPSNSS</sequence>
<dbReference type="AlphaFoldDB" id="A0A381YBQ9"/>
<evidence type="ECO:0000256" key="5">
    <source>
        <dbReference type="ARBA" id="ARBA00022679"/>
    </source>
</evidence>
<comment type="catalytic activity">
    <reaction evidence="6">
        <text>(2S)-2-hydroxy-3-oxobutyl phosphate + 5-amino-6-(D-ribitylamino)uracil = 6,7-dimethyl-8-(1-D-ribityl)lumazine + phosphate + 2 H2O + H(+)</text>
        <dbReference type="Rhea" id="RHEA:26152"/>
        <dbReference type="ChEBI" id="CHEBI:15377"/>
        <dbReference type="ChEBI" id="CHEBI:15378"/>
        <dbReference type="ChEBI" id="CHEBI:15934"/>
        <dbReference type="ChEBI" id="CHEBI:43474"/>
        <dbReference type="ChEBI" id="CHEBI:58201"/>
        <dbReference type="ChEBI" id="CHEBI:58830"/>
        <dbReference type="EC" id="2.5.1.78"/>
    </reaction>
</comment>
<evidence type="ECO:0000256" key="4">
    <source>
        <dbReference type="ARBA" id="ARBA00022619"/>
    </source>
</evidence>
<evidence type="ECO:0000256" key="3">
    <source>
        <dbReference type="ARBA" id="ARBA00012664"/>
    </source>
</evidence>
<dbReference type="InterPro" id="IPR034964">
    <property type="entry name" value="LS"/>
</dbReference>
<gene>
    <name evidence="7" type="ORF">METZ01_LOCUS127292</name>
</gene>
<evidence type="ECO:0000256" key="2">
    <source>
        <dbReference type="ARBA" id="ARBA00007424"/>
    </source>
</evidence>
<dbReference type="PANTHER" id="PTHR21058:SF0">
    <property type="entry name" value="6,7-DIMETHYL-8-RIBITYLLUMAZINE SYNTHASE"/>
    <property type="match status" value="1"/>
</dbReference>
<proteinExistence type="inferred from homology"/>
<evidence type="ECO:0000256" key="1">
    <source>
        <dbReference type="ARBA" id="ARBA00004917"/>
    </source>
</evidence>
<dbReference type="PANTHER" id="PTHR21058">
    <property type="entry name" value="6,7-DIMETHYL-8-RIBITYLLUMAZINE SYNTHASE DMRL SYNTHASE LUMAZINE SYNTHASE"/>
    <property type="match status" value="1"/>
</dbReference>
<accession>A0A381YBQ9</accession>
<dbReference type="InterPro" id="IPR036467">
    <property type="entry name" value="LS/RS_sf"/>
</dbReference>
<dbReference type="Gene3D" id="3.40.50.960">
    <property type="entry name" value="Lumazine/riboflavin synthase"/>
    <property type="match status" value="1"/>
</dbReference>
<dbReference type="EMBL" id="UINC01017845">
    <property type="protein sequence ID" value="SVA74438.1"/>
    <property type="molecule type" value="Genomic_DNA"/>
</dbReference>
<dbReference type="GO" id="GO:0009349">
    <property type="term" value="C:riboflavin synthase complex"/>
    <property type="evidence" value="ECO:0007669"/>
    <property type="project" value="InterPro"/>
</dbReference>
<dbReference type="SUPFAM" id="SSF52121">
    <property type="entry name" value="Lumazine synthase"/>
    <property type="match status" value="1"/>
</dbReference>
<comment type="similarity">
    <text evidence="2">Belongs to the DMRL synthase family.</text>
</comment>
<dbReference type="UniPathway" id="UPA00275">
    <property type="reaction ID" value="UER00404"/>
</dbReference>
<organism evidence="7">
    <name type="scientific">marine metagenome</name>
    <dbReference type="NCBI Taxonomy" id="408172"/>
    <lineage>
        <taxon>unclassified sequences</taxon>
        <taxon>metagenomes</taxon>
        <taxon>ecological metagenomes</taxon>
    </lineage>
</organism>
<name>A0A381YBQ9_9ZZZZ</name>
<evidence type="ECO:0000256" key="6">
    <source>
        <dbReference type="ARBA" id="ARBA00048785"/>
    </source>
</evidence>
<dbReference type="EC" id="2.5.1.78" evidence="3"/>
<reference evidence="7" key="1">
    <citation type="submission" date="2018-05" db="EMBL/GenBank/DDBJ databases">
        <authorList>
            <person name="Lanie J.A."/>
            <person name="Ng W.-L."/>
            <person name="Kazmierczak K.M."/>
            <person name="Andrzejewski T.M."/>
            <person name="Davidsen T.M."/>
            <person name="Wayne K.J."/>
            <person name="Tettelin H."/>
            <person name="Glass J.I."/>
            <person name="Rusch D."/>
            <person name="Podicherti R."/>
            <person name="Tsui H.-C.T."/>
            <person name="Winkler M.E."/>
        </authorList>
    </citation>
    <scope>NUCLEOTIDE SEQUENCE</scope>
</reference>
<evidence type="ECO:0000313" key="7">
    <source>
        <dbReference type="EMBL" id="SVA74438.1"/>
    </source>
</evidence>
<comment type="pathway">
    <text evidence="1">Cofactor biosynthesis; riboflavin biosynthesis; riboflavin from 2-hydroxy-3-oxobutyl phosphate and 5-amino-6-(D-ribitylamino)uracil: step 1/2.</text>
</comment>
<dbReference type="Pfam" id="PF00885">
    <property type="entry name" value="DMRL_synthase"/>
    <property type="match status" value="1"/>
</dbReference>
<keyword evidence="5" id="KW-0808">Transferase</keyword>